<evidence type="ECO:0000256" key="3">
    <source>
        <dbReference type="SAM" id="Phobius"/>
    </source>
</evidence>
<dbReference type="EMBL" id="FNNJ01000002">
    <property type="protein sequence ID" value="SDW95827.1"/>
    <property type="molecule type" value="Genomic_DNA"/>
</dbReference>
<protein>
    <submittedName>
        <fullName evidence="4">CDP-diacylglycerol---serine O-phosphatidyltransferase</fullName>
    </submittedName>
</protein>
<feature type="transmembrane region" description="Helical" evidence="3">
    <location>
        <begin position="175"/>
        <end position="194"/>
    </location>
</feature>
<dbReference type="Pfam" id="PF01066">
    <property type="entry name" value="CDP-OH_P_transf"/>
    <property type="match status" value="1"/>
</dbReference>
<gene>
    <name evidence="4" type="ORF">SAMN05444411_102550</name>
</gene>
<feature type="transmembrane region" description="Helical" evidence="3">
    <location>
        <begin position="33"/>
        <end position="55"/>
    </location>
</feature>
<evidence type="ECO:0000256" key="2">
    <source>
        <dbReference type="RuleBase" id="RU003750"/>
    </source>
</evidence>
<proteinExistence type="inferred from homology"/>
<keyword evidence="3" id="KW-1133">Transmembrane helix</keyword>
<dbReference type="PROSITE" id="PS00379">
    <property type="entry name" value="CDP_ALCOHOL_P_TRANSF"/>
    <property type="match status" value="1"/>
</dbReference>
<keyword evidence="5" id="KW-1185">Reference proteome</keyword>
<dbReference type="InterPro" id="IPR048254">
    <property type="entry name" value="CDP_ALCOHOL_P_TRANSF_CS"/>
</dbReference>
<feature type="transmembrane region" description="Helical" evidence="3">
    <location>
        <begin position="67"/>
        <end position="87"/>
    </location>
</feature>
<sequence length="254" mass="28461">MTFKKHIPNLITLLNLLCGTIATILAVQNELVFAAYFVLLGILFDFFDGFAARLLNVQGELGKQLDSLADVVTSGVVPGIVMFQLIVRSIDKDWVDGLSCEIGKWVSYPNINEKWIAFLGLLITLGAAYRLAKFNIDERQTSSFIGLPTPAASIFVLSLPLILEFSSIEIVESIILNKWFLIGITLVLTYIMNAEIPLFSLKFKNYSWKSNQIKYVFIGLTIISIVLLKVIAVPFIILLYVLLSVFENSIFKQK</sequence>
<comment type="similarity">
    <text evidence="2">Belongs to the CDP-alcohol phosphatidyltransferase class-I family.</text>
</comment>
<dbReference type="AlphaFoldDB" id="A0A1H2XSN3"/>
<evidence type="ECO:0000313" key="5">
    <source>
        <dbReference type="Proteomes" id="UP000199595"/>
    </source>
</evidence>
<dbReference type="RefSeq" id="WP_090121954.1">
    <property type="nucleotide sequence ID" value="NZ_FNNJ01000002.1"/>
</dbReference>
<keyword evidence="3" id="KW-0812">Transmembrane</keyword>
<keyword evidence="3" id="KW-0472">Membrane</keyword>
<accession>A0A1H2XSN3</accession>
<dbReference type="GO" id="GO:0016020">
    <property type="term" value="C:membrane"/>
    <property type="evidence" value="ECO:0007669"/>
    <property type="project" value="InterPro"/>
</dbReference>
<name>A0A1H2XSN3_9FLAO</name>
<dbReference type="Proteomes" id="UP000199595">
    <property type="component" value="Unassembled WGS sequence"/>
</dbReference>
<dbReference type="InterPro" id="IPR000462">
    <property type="entry name" value="CDP-OH_P_trans"/>
</dbReference>
<evidence type="ECO:0000256" key="1">
    <source>
        <dbReference type="ARBA" id="ARBA00022679"/>
    </source>
</evidence>
<organism evidence="4 5">
    <name type="scientific">Lutibacter oricola</name>
    <dbReference type="NCBI Taxonomy" id="762486"/>
    <lineage>
        <taxon>Bacteria</taxon>
        <taxon>Pseudomonadati</taxon>
        <taxon>Bacteroidota</taxon>
        <taxon>Flavobacteriia</taxon>
        <taxon>Flavobacteriales</taxon>
        <taxon>Flavobacteriaceae</taxon>
        <taxon>Lutibacter</taxon>
    </lineage>
</organism>
<feature type="transmembrane region" description="Helical" evidence="3">
    <location>
        <begin position="7"/>
        <end position="27"/>
    </location>
</feature>
<feature type="transmembrane region" description="Helical" evidence="3">
    <location>
        <begin position="215"/>
        <end position="243"/>
    </location>
</feature>
<dbReference type="STRING" id="762486.SAMN05444411_102550"/>
<dbReference type="OrthoDB" id="9777147at2"/>
<dbReference type="GO" id="GO:0016780">
    <property type="term" value="F:phosphotransferase activity, for other substituted phosphate groups"/>
    <property type="evidence" value="ECO:0007669"/>
    <property type="project" value="InterPro"/>
</dbReference>
<feature type="transmembrane region" description="Helical" evidence="3">
    <location>
        <begin position="115"/>
        <end position="132"/>
    </location>
</feature>
<dbReference type="GO" id="GO:0008654">
    <property type="term" value="P:phospholipid biosynthetic process"/>
    <property type="evidence" value="ECO:0007669"/>
    <property type="project" value="InterPro"/>
</dbReference>
<evidence type="ECO:0000313" key="4">
    <source>
        <dbReference type="EMBL" id="SDW95827.1"/>
    </source>
</evidence>
<feature type="transmembrane region" description="Helical" evidence="3">
    <location>
        <begin position="144"/>
        <end position="163"/>
    </location>
</feature>
<dbReference type="Gene3D" id="1.20.120.1760">
    <property type="match status" value="1"/>
</dbReference>
<keyword evidence="1 2" id="KW-0808">Transferase</keyword>
<dbReference type="InterPro" id="IPR043130">
    <property type="entry name" value="CDP-OH_PTrfase_TM_dom"/>
</dbReference>
<reference evidence="4 5" key="1">
    <citation type="submission" date="2016-10" db="EMBL/GenBank/DDBJ databases">
        <authorList>
            <person name="de Groot N.N."/>
        </authorList>
    </citation>
    <scope>NUCLEOTIDE SEQUENCE [LARGE SCALE GENOMIC DNA]</scope>
    <source>
        <strain evidence="4 5">DSM 24956</strain>
    </source>
</reference>